<organism evidence="5 6">
    <name type="scientific">Paenibacillus turicensis</name>
    <dbReference type="NCBI Taxonomy" id="160487"/>
    <lineage>
        <taxon>Bacteria</taxon>
        <taxon>Bacillati</taxon>
        <taxon>Bacillota</taxon>
        <taxon>Bacilli</taxon>
        <taxon>Bacillales</taxon>
        <taxon>Paenibacillaceae</taxon>
        <taxon>Paenibacillus</taxon>
    </lineage>
</organism>
<dbReference type="InterPro" id="IPR001404">
    <property type="entry name" value="Hsp90_fam"/>
</dbReference>
<dbReference type="InterPro" id="IPR036890">
    <property type="entry name" value="HATPase_C_sf"/>
</dbReference>
<reference evidence="5 6" key="1">
    <citation type="submission" date="2021-03" db="EMBL/GenBank/DDBJ databases">
        <title>Genomic Encyclopedia of Type Strains, Phase IV (KMG-IV): sequencing the most valuable type-strain genomes for metagenomic binning, comparative biology and taxonomic classification.</title>
        <authorList>
            <person name="Goeker M."/>
        </authorList>
    </citation>
    <scope>NUCLEOTIDE SEQUENCE [LARGE SCALE GENOMIC DNA]</scope>
    <source>
        <strain evidence="5 6">DSM 14349</strain>
    </source>
</reference>
<evidence type="ECO:0000256" key="2">
    <source>
        <dbReference type="ARBA" id="ARBA00022741"/>
    </source>
</evidence>
<dbReference type="SUPFAM" id="SSF54211">
    <property type="entry name" value="Ribosomal protein S5 domain 2-like"/>
    <property type="match status" value="1"/>
</dbReference>
<dbReference type="Proteomes" id="UP001519272">
    <property type="component" value="Unassembled WGS sequence"/>
</dbReference>
<dbReference type="Gene3D" id="3.30.565.10">
    <property type="entry name" value="Histidine kinase-like ATPase, C-terminal domain"/>
    <property type="match status" value="1"/>
</dbReference>
<accession>A0ABS4FTT3</accession>
<protein>
    <submittedName>
        <fullName evidence="5">Molecular chaperone HtpG</fullName>
    </submittedName>
</protein>
<keyword evidence="4" id="KW-0143">Chaperone</keyword>
<keyword evidence="6" id="KW-1185">Reference proteome</keyword>
<dbReference type="PANTHER" id="PTHR11528">
    <property type="entry name" value="HEAT SHOCK PROTEIN 90 FAMILY MEMBER"/>
    <property type="match status" value="1"/>
</dbReference>
<dbReference type="InterPro" id="IPR020568">
    <property type="entry name" value="Ribosomal_Su5_D2-typ_SF"/>
</dbReference>
<evidence type="ECO:0000256" key="3">
    <source>
        <dbReference type="ARBA" id="ARBA00022840"/>
    </source>
</evidence>
<proteinExistence type="inferred from homology"/>
<name>A0ABS4FTT3_9BACL</name>
<dbReference type="PRINTS" id="PR00775">
    <property type="entry name" value="HEATSHOCK90"/>
</dbReference>
<comment type="caution">
    <text evidence="5">The sequence shown here is derived from an EMBL/GenBank/DDBJ whole genome shotgun (WGS) entry which is preliminary data.</text>
</comment>
<dbReference type="NCBIfam" id="NF010683">
    <property type="entry name" value="PRK14083.1"/>
    <property type="match status" value="1"/>
</dbReference>
<dbReference type="InterPro" id="IPR020575">
    <property type="entry name" value="Hsp90_N"/>
</dbReference>
<dbReference type="SUPFAM" id="SSF55874">
    <property type="entry name" value="ATPase domain of HSP90 chaperone/DNA topoisomerase II/histidine kinase"/>
    <property type="match status" value="1"/>
</dbReference>
<sequence>MENQDTYRFQVNLSGMINILSNHLYSNPKVYLRELLQNGVDAITARQAQADADYIGQINIEVNGVGAGATLIVEDNGIGLNEAEVHEFLAMIGQSSKRGDDFLSNNDSFIGRFGIGLLSCFMVSDEIVMLTQSAKGGPALEWRGKPDGTYTIRKLETPLSPGTKVYLRCKAGCEVYFDEQNLQNWLYYYGALLPYPIILRGEEHTRQINPKSPVWVKEPLQARNHREEVLAFGEQLLGERFRDFIPLQTSSGRTGGIAFILPHAVNLNAKRNHRVYLKHMLVSEAATNILPDWTFFVKCLVWTDELQPTASREHFYENEKLEQVREELGDAIRKELISMAEYNPERLQAIIHLHALSMKALAVADPEFYSIIHAWLPFETTFGTKSLGDLTSEHKHIYFTATLDEYRQITHVASAQSMLVVNGGYIYDAELLSALPLIKRNIQVERLLPEDVSLSFTDVTAEERMQFYEATRFADSVLQKFRCQVQLRRFKPEDIPVLYTLSEESASLRSLEAAKETTTDVLSSVLGSLGASFKDSAYATLYFNLNNPVVDKVFHSTNRNMISAAIEMLYCNALMMGHYPMSRQEMALLNQGIVRFIDWGMSVNQEGGEN</sequence>
<evidence type="ECO:0000256" key="4">
    <source>
        <dbReference type="ARBA" id="ARBA00023186"/>
    </source>
</evidence>
<dbReference type="Gene3D" id="3.30.230.80">
    <property type="match status" value="1"/>
</dbReference>
<dbReference type="RefSeq" id="WP_210089579.1">
    <property type="nucleotide sequence ID" value="NZ_JAGGKG010000011.1"/>
</dbReference>
<gene>
    <name evidence="5" type="ORF">J2Z32_002626</name>
</gene>
<dbReference type="Pfam" id="PF13589">
    <property type="entry name" value="HATPase_c_3"/>
    <property type="match status" value="1"/>
</dbReference>
<evidence type="ECO:0000313" key="6">
    <source>
        <dbReference type="Proteomes" id="UP001519272"/>
    </source>
</evidence>
<comment type="similarity">
    <text evidence="1">Belongs to the heat shock protein 90 family.</text>
</comment>
<evidence type="ECO:0000256" key="1">
    <source>
        <dbReference type="ARBA" id="ARBA00008239"/>
    </source>
</evidence>
<keyword evidence="3" id="KW-0067">ATP-binding</keyword>
<dbReference type="Pfam" id="PF00183">
    <property type="entry name" value="HSP90"/>
    <property type="match status" value="1"/>
</dbReference>
<dbReference type="EMBL" id="JAGGKG010000011">
    <property type="protein sequence ID" value="MBP1905978.1"/>
    <property type="molecule type" value="Genomic_DNA"/>
</dbReference>
<keyword evidence="2" id="KW-0547">Nucleotide-binding</keyword>
<dbReference type="PIRSF" id="PIRSF002583">
    <property type="entry name" value="Hsp90"/>
    <property type="match status" value="1"/>
</dbReference>
<evidence type="ECO:0000313" key="5">
    <source>
        <dbReference type="EMBL" id="MBP1905978.1"/>
    </source>
</evidence>